<dbReference type="AlphaFoldDB" id="A0AA48GWV3"/>
<dbReference type="InterPro" id="IPR007404">
    <property type="entry name" value="YdjM-like"/>
</dbReference>
<gene>
    <name evidence="2" type="ORF">METESE_08430</name>
</gene>
<dbReference type="Pfam" id="PF04307">
    <property type="entry name" value="YdjM"/>
    <property type="match status" value="1"/>
</dbReference>
<keyword evidence="3" id="KW-1185">Reference proteome</keyword>
<dbReference type="PANTHER" id="PTHR35531">
    <property type="entry name" value="INNER MEMBRANE PROTEIN YBCI-RELATED"/>
    <property type="match status" value="1"/>
</dbReference>
<keyword evidence="1" id="KW-1133">Transmembrane helix</keyword>
<keyword evidence="1" id="KW-0812">Transmembrane</keyword>
<organism evidence="2 3">
    <name type="scientific">Mesoterricola sediminis</name>
    <dbReference type="NCBI Taxonomy" id="2927980"/>
    <lineage>
        <taxon>Bacteria</taxon>
        <taxon>Pseudomonadati</taxon>
        <taxon>Acidobacteriota</taxon>
        <taxon>Holophagae</taxon>
        <taxon>Holophagales</taxon>
        <taxon>Holophagaceae</taxon>
        <taxon>Mesoterricola</taxon>
    </lineage>
</organism>
<evidence type="ECO:0000313" key="2">
    <source>
        <dbReference type="EMBL" id="BDU75885.1"/>
    </source>
</evidence>
<protein>
    <submittedName>
        <fullName evidence="2">Hydrolase</fullName>
    </submittedName>
</protein>
<keyword evidence="2" id="KW-0378">Hydrolase</keyword>
<feature type="transmembrane region" description="Helical" evidence="1">
    <location>
        <begin position="141"/>
        <end position="163"/>
    </location>
</feature>
<evidence type="ECO:0000256" key="1">
    <source>
        <dbReference type="SAM" id="Phobius"/>
    </source>
</evidence>
<feature type="transmembrane region" description="Helical" evidence="1">
    <location>
        <begin position="86"/>
        <end position="105"/>
    </location>
</feature>
<dbReference type="PANTHER" id="PTHR35531:SF1">
    <property type="entry name" value="INNER MEMBRANE PROTEIN YBCI-RELATED"/>
    <property type="match status" value="1"/>
</dbReference>
<sequence length="182" mass="19683">MFGHALAGLAVGSAFAGRETDRRTRALALVCAVAPDLDWFTGFLDPQDRYGLAHRGLFHSFLAAGALTVLAMALGNRVRWRHPRAWACLAVATFSHGLLDAFTFGGRGVAFLEPFSSVHFVSAWQPIFVSPIPLSGRLTDWLFFSLGTELLVIGLPAMAVLLATRTLRARRAQASCAVRDDG</sequence>
<accession>A0AA48GWV3</accession>
<dbReference type="KEGG" id="msea:METESE_08430"/>
<dbReference type="EMBL" id="AP027081">
    <property type="protein sequence ID" value="BDU75885.1"/>
    <property type="molecule type" value="Genomic_DNA"/>
</dbReference>
<dbReference type="GO" id="GO:0016787">
    <property type="term" value="F:hydrolase activity"/>
    <property type="evidence" value="ECO:0007669"/>
    <property type="project" value="UniProtKB-KW"/>
</dbReference>
<reference evidence="2" key="1">
    <citation type="journal article" date="2023" name="Int. J. Syst. Evol. Microbiol.">
        <title>Mesoterricola silvestris gen. nov., sp. nov., Mesoterricola sediminis sp. nov., Geothrix oryzae sp. nov., Geothrix edaphica sp. nov., Geothrix rubra sp. nov., and Geothrix limicola sp. nov., six novel members of Acidobacteriota isolated from soils.</title>
        <authorList>
            <person name="Itoh H."/>
            <person name="Sugisawa Y."/>
            <person name="Mise K."/>
            <person name="Xu Z."/>
            <person name="Kuniyasu M."/>
            <person name="Ushijima N."/>
            <person name="Kawano K."/>
            <person name="Kobayashi E."/>
            <person name="Shiratori Y."/>
            <person name="Masuda Y."/>
            <person name="Senoo K."/>
        </authorList>
    </citation>
    <scope>NUCLEOTIDE SEQUENCE</scope>
    <source>
        <strain evidence="2">W786</strain>
    </source>
</reference>
<keyword evidence="1" id="KW-0472">Membrane</keyword>
<name>A0AA48GWV3_9BACT</name>
<dbReference type="RefSeq" id="WP_316411148.1">
    <property type="nucleotide sequence ID" value="NZ_AP027081.1"/>
</dbReference>
<dbReference type="Proteomes" id="UP001228113">
    <property type="component" value="Chromosome"/>
</dbReference>
<evidence type="ECO:0000313" key="3">
    <source>
        <dbReference type="Proteomes" id="UP001228113"/>
    </source>
</evidence>
<feature type="transmembrane region" description="Helical" evidence="1">
    <location>
        <begin position="56"/>
        <end position="74"/>
    </location>
</feature>
<proteinExistence type="predicted"/>